<dbReference type="EMBL" id="JACEIK010000215">
    <property type="protein sequence ID" value="MCD7452536.1"/>
    <property type="molecule type" value="Genomic_DNA"/>
</dbReference>
<evidence type="ECO:0000259" key="1">
    <source>
        <dbReference type="Pfam" id="PF20167"/>
    </source>
</evidence>
<evidence type="ECO:0000313" key="2">
    <source>
        <dbReference type="EMBL" id="MCD7452536.1"/>
    </source>
</evidence>
<protein>
    <recommendedName>
        <fullName evidence="1">Putative plant transposon protein domain-containing protein</fullName>
    </recommendedName>
</protein>
<feature type="domain" description="Putative plant transposon protein" evidence="1">
    <location>
        <begin position="36"/>
        <end position="115"/>
    </location>
</feature>
<keyword evidence="3" id="KW-1185">Reference proteome</keyword>
<organism evidence="2 3">
    <name type="scientific">Datura stramonium</name>
    <name type="common">Jimsonweed</name>
    <name type="synonym">Common thornapple</name>
    <dbReference type="NCBI Taxonomy" id="4076"/>
    <lineage>
        <taxon>Eukaryota</taxon>
        <taxon>Viridiplantae</taxon>
        <taxon>Streptophyta</taxon>
        <taxon>Embryophyta</taxon>
        <taxon>Tracheophyta</taxon>
        <taxon>Spermatophyta</taxon>
        <taxon>Magnoliopsida</taxon>
        <taxon>eudicotyledons</taxon>
        <taxon>Gunneridae</taxon>
        <taxon>Pentapetalae</taxon>
        <taxon>asterids</taxon>
        <taxon>lamiids</taxon>
        <taxon>Solanales</taxon>
        <taxon>Solanaceae</taxon>
        <taxon>Solanoideae</taxon>
        <taxon>Datureae</taxon>
        <taxon>Datura</taxon>
    </lineage>
</organism>
<name>A0ABS8S0B1_DATST</name>
<dbReference type="Pfam" id="PF20167">
    <property type="entry name" value="Transposase_32"/>
    <property type="match status" value="1"/>
</dbReference>
<gene>
    <name evidence="2" type="ORF">HAX54_017365</name>
</gene>
<dbReference type="Proteomes" id="UP000823775">
    <property type="component" value="Unassembled WGS sequence"/>
</dbReference>
<proteinExistence type="predicted"/>
<sequence length="115" mass="13100">MGGNFTVPTRTTKYDYRMEALKGIGKLSTEDKMLHFQWMANIIAEEKEGAKWVTGIKPIYKESLNFLAKSLWSIVRHHLAPTVNDNALSADRAALVECIMFEYLLNIPRIIATEI</sequence>
<dbReference type="InterPro" id="IPR046796">
    <property type="entry name" value="Transposase_32_dom"/>
</dbReference>
<accession>A0ABS8S0B1</accession>
<evidence type="ECO:0000313" key="3">
    <source>
        <dbReference type="Proteomes" id="UP000823775"/>
    </source>
</evidence>
<reference evidence="2 3" key="1">
    <citation type="journal article" date="2021" name="BMC Genomics">
        <title>Datura genome reveals duplications of psychoactive alkaloid biosynthetic genes and high mutation rate following tissue culture.</title>
        <authorList>
            <person name="Rajewski A."/>
            <person name="Carter-House D."/>
            <person name="Stajich J."/>
            <person name="Litt A."/>
        </authorList>
    </citation>
    <scope>NUCLEOTIDE SEQUENCE [LARGE SCALE GENOMIC DNA]</scope>
    <source>
        <strain evidence="2">AR-01</strain>
    </source>
</reference>
<comment type="caution">
    <text evidence="2">The sequence shown here is derived from an EMBL/GenBank/DDBJ whole genome shotgun (WGS) entry which is preliminary data.</text>
</comment>